<dbReference type="EMBL" id="CAMXCT010000602">
    <property type="protein sequence ID" value="CAI3980984.1"/>
    <property type="molecule type" value="Genomic_DNA"/>
</dbReference>
<sequence>MALHTQRRYACLFSVRLSCLRVFAPLATRCVLRSVPLACVDLGLTGPQLVSLLIALVCELTRRLNIPIEVAATIGEAEDDNGAAAMPVDGTASSTAHPWRVTMDTIDVKSTGGTNFIISVWTAACNTQQPVDAGGALYTGPDEAPAHLDVNFDSFLFDSAPAYIDAEIADDGLVASSFARSAAGDTVMDTMSNDRCRSHSAMQSGVARILDLEKPRFIWEALGLETEGRLRRPLLCRFDSDGKPLEQNLTASENSELLRQCLDIKTERRSVARSHSCEVTILSWLAEVGTELHVRRLGGHHLDVGGKSAETYARDSMAPAMRAVAQAVDAVIKGIFAPDVIWSGRFLKLQPKLDFAANSGEISDGSYDFPFSDDERVGGDTDATAADSSSDAGSTSCETVNDATMLWELLRPELRPTLVVVGSRLEKFAHSFSYVVHLKHPSEKKFLCGRVCNNRYESKTSEASEECPKCATCFGSKEALVADDGNT</sequence>
<evidence type="ECO:0000256" key="1">
    <source>
        <dbReference type="SAM" id="MobiDB-lite"/>
    </source>
</evidence>
<feature type="compositionally biased region" description="Low complexity" evidence="1">
    <location>
        <begin position="380"/>
        <end position="396"/>
    </location>
</feature>
<dbReference type="AlphaFoldDB" id="A0A9P1BWX8"/>
<protein>
    <submittedName>
        <fullName evidence="2">Uncharacterized protein</fullName>
    </submittedName>
</protein>
<reference evidence="2" key="1">
    <citation type="submission" date="2022-10" db="EMBL/GenBank/DDBJ databases">
        <authorList>
            <person name="Chen Y."/>
            <person name="Dougan E. K."/>
            <person name="Chan C."/>
            <person name="Rhodes N."/>
            <person name="Thang M."/>
        </authorList>
    </citation>
    <scope>NUCLEOTIDE SEQUENCE</scope>
</reference>
<organism evidence="2">
    <name type="scientific">Cladocopium goreaui</name>
    <dbReference type="NCBI Taxonomy" id="2562237"/>
    <lineage>
        <taxon>Eukaryota</taxon>
        <taxon>Sar</taxon>
        <taxon>Alveolata</taxon>
        <taxon>Dinophyceae</taxon>
        <taxon>Suessiales</taxon>
        <taxon>Symbiodiniaceae</taxon>
        <taxon>Cladocopium</taxon>
    </lineage>
</organism>
<keyword evidence="4" id="KW-1185">Reference proteome</keyword>
<comment type="caution">
    <text evidence="2">The sequence shown here is derived from an EMBL/GenBank/DDBJ whole genome shotgun (WGS) entry which is preliminary data.</text>
</comment>
<feature type="region of interest" description="Disordered" evidence="1">
    <location>
        <begin position="378"/>
        <end position="397"/>
    </location>
</feature>
<dbReference type="EMBL" id="CAMXCT030000602">
    <property type="protein sequence ID" value="CAL4768296.1"/>
    <property type="molecule type" value="Genomic_DNA"/>
</dbReference>
<gene>
    <name evidence="2" type="ORF">C1SCF055_LOCUS8822</name>
</gene>
<proteinExistence type="predicted"/>
<reference evidence="3 4" key="2">
    <citation type="submission" date="2024-05" db="EMBL/GenBank/DDBJ databases">
        <authorList>
            <person name="Chen Y."/>
            <person name="Shah S."/>
            <person name="Dougan E. K."/>
            <person name="Thang M."/>
            <person name="Chan C."/>
        </authorList>
    </citation>
    <scope>NUCLEOTIDE SEQUENCE [LARGE SCALE GENOMIC DNA]</scope>
</reference>
<dbReference type="Proteomes" id="UP001152797">
    <property type="component" value="Unassembled WGS sequence"/>
</dbReference>
<accession>A0A9P1BWX8</accession>
<evidence type="ECO:0000313" key="4">
    <source>
        <dbReference type="Proteomes" id="UP001152797"/>
    </source>
</evidence>
<evidence type="ECO:0000313" key="2">
    <source>
        <dbReference type="EMBL" id="CAI3980984.1"/>
    </source>
</evidence>
<name>A0A9P1BWX8_9DINO</name>
<evidence type="ECO:0000313" key="3">
    <source>
        <dbReference type="EMBL" id="CAL4768296.1"/>
    </source>
</evidence>
<dbReference type="EMBL" id="CAMXCT020000602">
    <property type="protein sequence ID" value="CAL1134359.1"/>
    <property type="molecule type" value="Genomic_DNA"/>
</dbReference>